<keyword evidence="3" id="KW-0732">Signal</keyword>
<dbReference type="InterPro" id="IPR045051">
    <property type="entry name" value="SBT"/>
</dbReference>
<evidence type="ECO:0000259" key="11">
    <source>
        <dbReference type="Pfam" id="PF17766"/>
    </source>
</evidence>
<dbReference type="PROSITE" id="PS00136">
    <property type="entry name" value="SUBTILASE_ASP"/>
    <property type="match status" value="1"/>
</dbReference>
<dbReference type="Gene3D" id="3.30.70.80">
    <property type="entry name" value="Peptidase S8 propeptide/proteinase inhibitor I9"/>
    <property type="match status" value="1"/>
</dbReference>
<feature type="compositionally biased region" description="Low complexity" evidence="8">
    <location>
        <begin position="25"/>
        <end position="42"/>
    </location>
</feature>
<feature type="region of interest" description="Disordered" evidence="8">
    <location>
        <begin position="23"/>
        <end position="42"/>
    </location>
</feature>
<dbReference type="Pfam" id="PF00082">
    <property type="entry name" value="Peptidase_S8"/>
    <property type="match status" value="2"/>
</dbReference>
<evidence type="ECO:0000256" key="2">
    <source>
        <dbReference type="ARBA" id="ARBA00022670"/>
    </source>
</evidence>
<feature type="domain" description="Peptidase S8/S53" evidence="9">
    <location>
        <begin position="236"/>
        <end position="329"/>
    </location>
</feature>
<evidence type="ECO:0000259" key="9">
    <source>
        <dbReference type="Pfam" id="PF00082"/>
    </source>
</evidence>
<organism evidence="12 13">
    <name type="scientific">Striga hermonthica</name>
    <name type="common">Purple witchweed</name>
    <name type="synonym">Buchnera hermonthica</name>
    <dbReference type="NCBI Taxonomy" id="68872"/>
    <lineage>
        <taxon>Eukaryota</taxon>
        <taxon>Viridiplantae</taxon>
        <taxon>Streptophyta</taxon>
        <taxon>Embryophyta</taxon>
        <taxon>Tracheophyta</taxon>
        <taxon>Spermatophyta</taxon>
        <taxon>Magnoliopsida</taxon>
        <taxon>eudicotyledons</taxon>
        <taxon>Gunneridae</taxon>
        <taxon>Pentapetalae</taxon>
        <taxon>asterids</taxon>
        <taxon>lamiids</taxon>
        <taxon>Lamiales</taxon>
        <taxon>Orobanchaceae</taxon>
        <taxon>Buchnereae</taxon>
        <taxon>Striga</taxon>
    </lineage>
</organism>
<evidence type="ECO:0000313" key="13">
    <source>
        <dbReference type="Proteomes" id="UP001153555"/>
    </source>
</evidence>
<dbReference type="AlphaFoldDB" id="A0A9N7NEZ6"/>
<dbReference type="InterPro" id="IPR041469">
    <property type="entry name" value="Subtilisin-like_FN3"/>
</dbReference>
<evidence type="ECO:0000256" key="6">
    <source>
        <dbReference type="PIRSR" id="PIRSR615500-1"/>
    </source>
</evidence>
<protein>
    <submittedName>
        <fullName evidence="12">Subtilase family protein</fullName>
    </submittedName>
</protein>
<name>A0A9N7NEZ6_STRHE</name>
<keyword evidence="2" id="KW-0645">Protease</keyword>
<comment type="caution">
    <text evidence="7">Lacks conserved residue(s) required for the propagation of feature annotation.</text>
</comment>
<feature type="active site" description="Charge relay system" evidence="6">
    <location>
        <position position="288"/>
    </location>
</feature>
<evidence type="ECO:0000256" key="4">
    <source>
        <dbReference type="ARBA" id="ARBA00022801"/>
    </source>
</evidence>
<proteinExistence type="inferred from homology"/>
<evidence type="ECO:0000256" key="1">
    <source>
        <dbReference type="ARBA" id="ARBA00011073"/>
    </source>
</evidence>
<dbReference type="GO" id="GO:0006508">
    <property type="term" value="P:proteolysis"/>
    <property type="evidence" value="ECO:0007669"/>
    <property type="project" value="UniProtKB-KW"/>
</dbReference>
<dbReference type="EMBL" id="CACSLK010027837">
    <property type="protein sequence ID" value="CAA0832978.1"/>
    <property type="molecule type" value="Genomic_DNA"/>
</dbReference>
<evidence type="ECO:0000256" key="8">
    <source>
        <dbReference type="SAM" id="MobiDB-lite"/>
    </source>
</evidence>
<evidence type="ECO:0000313" key="12">
    <source>
        <dbReference type="EMBL" id="CAA0832978.1"/>
    </source>
</evidence>
<dbReference type="InterPro" id="IPR010259">
    <property type="entry name" value="S8pro/Inhibitor_I9"/>
</dbReference>
<evidence type="ECO:0000256" key="7">
    <source>
        <dbReference type="PROSITE-ProRule" id="PRU01240"/>
    </source>
</evidence>
<keyword evidence="4" id="KW-0378">Hydrolase</keyword>
<dbReference type="OrthoDB" id="206201at2759"/>
<evidence type="ECO:0000256" key="3">
    <source>
        <dbReference type="ARBA" id="ARBA00022729"/>
    </source>
</evidence>
<dbReference type="InterPro" id="IPR036852">
    <property type="entry name" value="Peptidase_S8/S53_dom_sf"/>
</dbReference>
<dbReference type="PRINTS" id="PR00723">
    <property type="entry name" value="SUBTILISIN"/>
</dbReference>
<dbReference type="Pfam" id="PF05922">
    <property type="entry name" value="Inhibitor_I9"/>
    <property type="match status" value="1"/>
</dbReference>
<dbReference type="Pfam" id="PF17766">
    <property type="entry name" value="fn3_6"/>
    <property type="match status" value="1"/>
</dbReference>
<accession>A0A9N7NEZ6</accession>
<feature type="active site" description="Charge relay system" evidence="6">
    <location>
        <position position="125"/>
    </location>
</feature>
<dbReference type="InterPro" id="IPR023827">
    <property type="entry name" value="Peptidase_S8_Asp-AS"/>
</dbReference>
<sequence>MKPTEFAEVKHWYHATLESLEDSKNYNNNNTSNSKSQKSSSSKLVLHHVYNTVFHGFSARLSTRQAQQLEEQPGVVAVFPDRVYNLHTTRTPYFLGLYGDTYNTIARPLLNESNFGSNVIIGFLDAGIDPNHPSFNDDGLEPLPAAKRWKGKCAVKGFQCNNKLVGVRYLTPGKNIGHGTQTASTAAGRALKNVFYSENGESTAVGVAPKARIALYKVCNVATMDICSVELGIEPAPVVASFSSRGPNPSSPYVMKPDVLAPGVNILAAWPGDVDFKLLEFNFMSGTSMACAHVSGLAALLKGAHPKWSATMIRSAIMTTAYTTANDGKPILNNDGTKSTTSDMGAGHIDTNKALDPGLVYDITPQDYTVAFMCASKYTDCSARPWDLNYPAISIDLQSLLHNDITIKRTVTNVGEADASYAVKVTNPRGVNLTINPTTMSFTSKDEKQNYSVTITATDLPKHITTVEGKIVWSDGKRRVVSPVVIVNTHN</sequence>
<evidence type="ECO:0000256" key="5">
    <source>
        <dbReference type="ARBA" id="ARBA00022825"/>
    </source>
</evidence>
<dbReference type="Proteomes" id="UP001153555">
    <property type="component" value="Unassembled WGS sequence"/>
</dbReference>
<dbReference type="InterPro" id="IPR037045">
    <property type="entry name" value="S8pro/Inhibitor_I9_sf"/>
</dbReference>
<dbReference type="PROSITE" id="PS51892">
    <property type="entry name" value="SUBTILASE"/>
    <property type="match status" value="1"/>
</dbReference>
<evidence type="ECO:0000259" key="10">
    <source>
        <dbReference type="Pfam" id="PF05922"/>
    </source>
</evidence>
<dbReference type="Gene3D" id="2.60.40.2310">
    <property type="match status" value="1"/>
</dbReference>
<keyword evidence="13" id="KW-1185">Reference proteome</keyword>
<dbReference type="InterPro" id="IPR000209">
    <property type="entry name" value="Peptidase_S8/S53_dom"/>
</dbReference>
<dbReference type="SUPFAM" id="SSF52743">
    <property type="entry name" value="Subtilisin-like"/>
    <property type="match status" value="1"/>
</dbReference>
<dbReference type="InterPro" id="IPR015500">
    <property type="entry name" value="Peptidase_S8_subtilisin-rel"/>
</dbReference>
<feature type="domain" description="Subtilisin-like protease fibronectin type-III" evidence="11">
    <location>
        <begin position="387"/>
        <end position="486"/>
    </location>
</feature>
<feature type="domain" description="Peptidase S8/S53" evidence="9">
    <location>
        <begin position="116"/>
        <end position="220"/>
    </location>
</feature>
<comment type="similarity">
    <text evidence="1 7">Belongs to the peptidase S8 family.</text>
</comment>
<dbReference type="Gene3D" id="3.40.50.200">
    <property type="entry name" value="Peptidase S8/S53 domain"/>
    <property type="match status" value="2"/>
</dbReference>
<keyword evidence="5" id="KW-0720">Serine protease</keyword>
<gene>
    <name evidence="12" type="ORF">SHERM_28252</name>
</gene>
<feature type="domain" description="Inhibitor I9" evidence="10">
    <location>
        <begin position="4"/>
        <end position="87"/>
    </location>
</feature>
<comment type="caution">
    <text evidence="12">The sequence shown here is derived from an EMBL/GenBank/DDBJ whole genome shotgun (WGS) entry which is preliminary data.</text>
</comment>
<dbReference type="PANTHER" id="PTHR10795">
    <property type="entry name" value="PROPROTEIN CONVERTASE SUBTILISIN/KEXIN"/>
    <property type="match status" value="1"/>
</dbReference>
<feature type="active site" description="Charge relay system" evidence="6">
    <location>
        <position position="178"/>
    </location>
</feature>
<dbReference type="GO" id="GO:0004252">
    <property type="term" value="F:serine-type endopeptidase activity"/>
    <property type="evidence" value="ECO:0007669"/>
    <property type="project" value="InterPro"/>
</dbReference>
<reference evidence="12" key="1">
    <citation type="submission" date="2019-12" db="EMBL/GenBank/DDBJ databases">
        <authorList>
            <person name="Scholes J."/>
        </authorList>
    </citation>
    <scope>NUCLEOTIDE SEQUENCE</scope>
</reference>